<evidence type="ECO:0000256" key="4">
    <source>
        <dbReference type="ARBA" id="ARBA00017386"/>
    </source>
</evidence>
<comment type="function">
    <text evidence="18">ATP-dependent DNA helicase important for chromosome transmission and normal cell cycle progression in G(2)/M. May have a role in changing DNA topology to allow the loading of proteins involved in maintaining sister chromatid cohesion in the vicinity of the centromeres. Has a specific role in chromosome segregation during meiosis II.</text>
</comment>
<dbReference type="InterPro" id="IPR006554">
    <property type="entry name" value="Helicase-like_DEXD_c2"/>
</dbReference>
<evidence type="ECO:0000256" key="18">
    <source>
        <dbReference type="ARBA" id="ARBA00045702"/>
    </source>
</evidence>
<evidence type="ECO:0000313" key="24">
    <source>
        <dbReference type="Proteomes" id="UP001050691"/>
    </source>
</evidence>
<keyword evidence="24" id="KW-1185">Reference proteome</keyword>
<dbReference type="Pfam" id="PF06733">
    <property type="entry name" value="DEAD_2"/>
    <property type="match status" value="1"/>
</dbReference>
<dbReference type="GO" id="GO:0016818">
    <property type="term" value="F:hydrolase activity, acting on acid anhydrides, in phosphorus-containing anhydrides"/>
    <property type="evidence" value="ECO:0007669"/>
    <property type="project" value="InterPro"/>
</dbReference>
<comment type="catalytic activity">
    <reaction evidence="19">
        <text>ATP + H2O = ADP + phosphate + H(+)</text>
        <dbReference type="Rhea" id="RHEA:13065"/>
        <dbReference type="ChEBI" id="CHEBI:15377"/>
        <dbReference type="ChEBI" id="CHEBI:15378"/>
        <dbReference type="ChEBI" id="CHEBI:30616"/>
        <dbReference type="ChEBI" id="CHEBI:43474"/>
        <dbReference type="ChEBI" id="CHEBI:456216"/>
        <dbReference type="EC" id="5.6.2.3"/>
    </reaction>
</comment>
<sequence length="1125" mass="126613">MPPEPFFVTLSTPDSFPSFPYDPPYPIQIKLMQHVYASIEDSTRKVAVVESPTGTGKTLSLLCSTLTWLADSVERANKTRLESFRASLKDDGDPDWVHEQTLAAHLRQLEAKKEEFEERLASARRREEELKRRAMAKVVRKRPKVEKENGKQDDDDDTAFLPENETADEDGISPEVKALMKRLAESRRKDEGDEVQETPCTKLLKTSLSTRVVPLGSRMNLCINEELRAKGNSATELDEGCRELLNGKHRERKRCPYLPLPEEEHRMLEFRDHVLAAPKDIEDLVTLGKELSTCPYFGSRRAIPQAELVALPYNLLLQKSARKALGIDLTGHVVVIDEAHNTLLSIYAAPLSVSTLATSIVQLTAYLERFKKKLTALHALHLRRLLRFLVALRKFLENWRSTSSAPIKEEVMNVNKLMDALGPYVEGINLLEIEAYLKSSKIARKISGYCNKEAEKTAQADSGIQSDKLCRRSTPPLHSVEAFIVTLSNANTVDAARCVVLAGGTMSPMSDLQFQLFPFLSSDQYSIYTCGHVIPSSNLQTIVVAKGPKGGDLTFKFEQRDNVEMLGQVLSNLVNLIPHGLVVFFPSYAFLNTTKKVFNDSGLLERLNGKKKPESSSEVDNVLREYAIAISSIPSVRPFQITNSNKGGALLFAVIGAKLSEGINFSDSLARGVVVVGLPFPSLASVELKERMRYVSELEKTLKLKSNCSVSVGHDSNAKDAGMELYENICMRSVNQSIGRAIRHKNDYATLVLVDSRYASPRIQAKLPVWIGKDCTVAGSFGDVVRDCQCRTLLSSNASVYRQQLDTIRPLDTLPYSNTLGVLDRIYVINLPARDDRRRAMMNLESAMDIKFTWHNATFYEEDVVRRIMGRLGKWRIENRVNREEGEKSDLNQPFTFKWNEDVFDDASNLGIRGADLWTLEDTSFAIHSELLDAYGEDGLRYGKTPLRPSQVACWNSHYNVLRRVAEGTDDVALILEDDVDMEWDLERRLRLMWPFLPHDWDVVLLGHCMSRPFGKSLAGTPTLFPATQSLCSHGYVVNRRSASRLVRFLRSESFAYSRAIDHAINHLSTTGKLKTFTVNPPVIIQPKELYSDLVHPGFVPTREQWLSDSALERVALEKNLREMI</sequence>
<dbReference type="PANTHER" id="PTHR11472">
    <property type="entry name" value="DNA REPAIR DEAD HELICASE RAD3/XP-D SUBFAMILY MEMBER"/>
    <property type="match status" value="1"/>
</dbReference>
<feature type="domain" description="Helicase ATP-binding" evidence="22">
    <location>
        <begin position="14"/>
        <end position="403"/>
    </location>
</feature>
<accession>A0AAV5AFR1</accession>
<dbReference type="SUPFAM" id="SSF52540">
    <property type="entry name" value="P-loop containing nucleoside triphosphate hydrolases"/>
    <property type="match status" value="1"/>
</dbReference>
<keyword evidence="10" id="KW-0408">Iron</keyword>
<evidence type="ECO:0000256" key="14">
    <source>
        <dbReference type="ARBA" id="ARBA00029709"/>
    </source>
</evidence>
<evidence type="ECO:0000256" key="17">
    <source>
        <dbReference type="ARBA" id="ARBA00045008"/>
    </source>
</evidence>
<dbReference type="InterPro" id="IPR045028">
    <property type="entry name" value="DinG/Rad3-like"/>
</dbReference>
<dbReference type="AlphaFoldDB" id="A0AAV5AFR1"/>
<dbReference type="SMART" id="SM00491">
    <property type="entry name" value="HELICc2"/>
    <property type="match status" value="1"/>
</dbReference>
<dbReference type="GO" id="GO:0003677">
    <property type="term" value="F:DNA binding"/>
    <property type="evidence" value="ECO:0007669"/>
    <property type="project" value="InterPro"/>
</dbReference>
<dbReference type="GO" id="GO:0051536">
    <property type="term" value="F:iron-sulfur cluster binding"/>
    <property type="evidence" value="ECO:0007669"/>
    <property type="project" value="UniProtKB-KW"/>
</dbReference>
<dbReference type="InterPro" id="IPR027417">
    <property type="entry name" value="P-loop_NTPase"/>
</dbReference>
<dbReference type="GO" id="GO:0046872">
    <property type="term" value="F:metal ion binding"/>
    <property type="evidence" value="ECO:0007669"/>
    <property type="project" value="UniProtKB-KW"/>
</dbReference>
<dbReference type="Proteomes" id="UP001050691">
    <property type="component" value="Unassembled WGS sequence"/>
</dbReference>
<comment type="similarity">
    <text evidence="2">Belongs to the DEAD box helicase family. DEAH subfamily. DDX11/CHL1 sub-subfamily.</text>
</comment>
<evidence type="ECO:0000256" key="21">
    <source>
        <dbReference type="SAM" id="MobiDB-lite"/>
    </source>
</evidence>
<protein>
    <recommendedName>
        <fullName evidence="4">ATP-dependent DNA helicase CHL1</fullName>
        <ecNumber evidence="15">5.6.2.3</ecNumber>
    </recommendedName>
    <alternativeName>
        <fullName evidence="3">ATP-dependent DNA helicase chl1</fullName>
    </alternativeName>
    <alternativeName>
        <fullName evidence="14">Chromosome loss protein 1</fullName>
    </alternativeName>
    <alternativeName>
        <fullName evidence="16 17">DNA 5'-3' helicase CHL1</fullName>
    </alternativeName>
</protein>
<dbReference type="InterPro" id="IPR014013">
    <property type="entry name" value="Helic_SF1/SF2_ATP-bd_DinG/Rad3"/>
</dbReference>
<evidence type="ECO:0000256" key="2">
    <source>
        <dbReference type="ARBA" id="ARBA00008435"/>
    </source>
</evidence>
<proteinExistence type="inferred from homology"/>
<evidence type="ECO:0000256" key="19">
    <source>
        <dbReference type="ARBA" id="ARBA00048954"/>
    </source>
</evidence>
<evidence type="ECO:0000256" key="6">
    <source>
        <dbReference type="ARBA" id="ARBA00022741"/>
    </source>
</evidence>
<reference evidence="23" key="1">
    <citation type="submission" date="2021-10" db="EMBL/GenBank/DDBJ databases">
        <title>De novo Genome Assembly of Clathrus columnatus (Basidiomycota, Fungi) Using Illumina and Nanopore Sequence Data.</title>
        <authorList>
            <person name="Ogiso-Tanaka E."/>
            <person name="Itagaki H."/>
            <person name="Hosoya T."/>
            <person name="Hosaka K."/>
        </authorList>
    </citation>
    <scope>NUCLEOTIDE SEQUENCE</scope>
    <source>
        <strain evidence="23">MO-923</strain>
    </source>
</reference>
<dbReference type="SMART" id="SM00488">
    <property type="entry name" value="DEXDc2"/>
    <property type="match status" value="1"/>
</dbReference>
<evidence type="ECO:0000256" key="15">
    <source>
        <dbReference type="ARBA" id="ARBA00044969"/>
    </source>
</evidence>
<feature type="coiled-coil region" evidence="20">
    <location>
        <begin position="99"/>
        <end position="133"/>
    </location>
</feature>
<keyword evidence="11" id="KW-0411">Iron-sulfur</keyword>
<dbReference type="GO" id="GO:0006139">
    <property type="term" value="P:nucleobase-containing compound metabolic process"/>
    <property type="evidence" value="ECO:0007669"/>
    <property type="project" value="InterPro"/>
</dbReference>
<dbReference type="CDD" id="cd06532">
    <property type="entry name" value="Glyco_transf_25"/>
    <property type="match status" value="1"/>
</dbReference>
<dbReference type="CDD" id="cd18788">
    <property type="entry name" value="SF2_C_XPD"/>
    <property type="match status" value="1"/>
</dbReference>
<dbReference type="EMBL" id="BPWL01000008">
    <property type="protein sequence ID" value="GJJ13140.1"/>
    <property type="molecule type" value="Genomic_DNA"/>
</dbReference>
<dbReference type="Pfam" id="PF13307">
    <property type="entry name" value="Helicase_C_2"/>
    <property type="match status" value="1"/>
</dbReference>
<organism evidence="23 24">
    <name type="scientific">Clathrus columnatus</name>
    <dbReference type="NCBI Taxonomy" id="1419009"/>
    <lineage>
        <taxon>Eukaryota</taxon>
        <taxon>Fungi</taxon>
        <taxon>Dikarya</taxon>
        <taxon>Basidiomycota</taxon>
        <taxon>Agaricomycotina</taxon>
        <taxon>Agaricomycetes</taxon>
        <taxon>Phallomycetidae</taxon>
        <taxon>Phallales</taxon>
        <taxon>Clathraceae</taxon>
        <taxon>Clathrus</taxon>
    </lineage>
</organism>
<dbReference type="Gene3D" id="3.40.50.300">
    <property type="entry name" value="P-loop containing nucleotide triphosphate hydrolases"/>
    <property type="match status" value="3"/>
</dbReference>
<keyword evidence="5" id="KW-0479">Metal-binding</keyword>
<evidence type="ECO:0000256" key="5">
    <source>
        <dbReference type="ARBA" id="ARBA00022723"/>
    </source>
</evidence>
<keyword evidence="7" id="KW-0378">Hydrolase</keyword>
<dbReference type="GO" id="GO:0005634">
    <property type="term" value="C:nucleus"/>
    <property type="evidence" value="ECO:0007669"/>
    <property type="project" value="TreeGrafter"/>
</dbReference>
<comment type="caution">
    <text evidence="23">The sequence shown here is derived from an EMBL/GenBank/DDBJ whole genome shotgun (WGS) entry which is preliminary data.</text>
</comment>
<evidence type="ECO:0000256" key="16">
    <source>
        <dbReference type="ARBA" id="ARBA00044998"/>
    </source>
</evidence>
<keyword evidence="13" id="KW-0131">Cell cycle</keyword>
<name>A0AAV5AFR1_9AGAM</name>
<evidence type="ECO:0000256" key="12">
    <source>
        <dbReference type="ARBA" id="ARBA00023235"/>
    </source>
</evidence>
<gene>
    <name evidence="23" type="ORF">Clacol_007390</name>
</gene>
<dbReference type="InterPro" id="IPR006555">
    <property type="entry name" value="ATP-dep_Helicase_C"/>
</dbReference>
<evidence type="ECO:0000256" key="9">
    <source>
        <dbReference type="ARBA" id="ARBA00022840"/>
    </source>
</evidence>
<evidence type="ECO:0000256" key="7">
    <source>
        <dbReference type="ARBA" id="ARBA00022801"/>
    </source>
</evidence>
<dbReference type="PROSITE" id="PS51193">
    <property type="entry name" value="HELICASE_ATP_BIND_2"/>
    <property type="match status" value="1"/>
</dbReference>
<dbReference type="PANTHER" id="PTHR11472:SF41">
    <property type="entry name" value="ATP-DEPENDENT DNA HELICASE DDX11-RELATED"/>
    <property type="match status" value="1"/>
</dbReference>
<keyword evidence="6" id="KW-0547">Nucleotide-binding</keyword>
<evidence type="ECO:0000259" key="22">
    <source>
        <dbReference type="PROSITE" id="PS51193"/>
    </source>
</evidence>
<evidence type="ECO:0000256" key="10">
    <source>
        <dbReference type="ARBA" id="ARBA00023004"/>
    </source>
</evidence>
<keyword evidence="8" id="KW-0347">Helicase</keyword>
<dbReference type="GO" id="GO:0005524">
    <property type="term" value="F:ATP binding"/>
    <property type="evidence" value="ECO:0007669"/>
    <property type="project" value="UniProtKB-KW"/>
</dbReference>
<evidence type="ECO:0000256" key="3">
    <source>
        <dbReference type="ARBA" id="ARBA00016387"/>
    </source>
</evidence>
<dbReference type="EC" id="5.6.2.3" evidence="15"/>
<dbReference type="GO" id="GO:0034085">
    <property type="term" value="P:establishment of sister chromatid cohesion"/>
    <property type="evidence" value="ECO:0007669"/>
    <property type="project" value="TreeGrafter"/>
</dbReference>
<evidence type="ECO:0000256" key="13">
    <source>
        <dbReference type="ARBA" id="ARBA00023306"/>
    </source>
</evidence>
<feature type="region of interest" description="Disordered" evidence="21">
    <location>
        <begin position="140"/>
        <end position="170"/>
    </location>
</feature>
<keyword evidence="12" id="KW-0413">Isomerase</keyword>
<evidence type="ECO:0000256" key="20">
    <source>
        <dbReference type="SAM" id="Coils"/>
    </source>
</evidence>
<evidence type="ECO:0000313" key="23">
    <source>
        <dbReference type="EMBL" id="GJJ13140.1"/>
    </source>
</evidence>
<evidence type="ECO:0000256" key="11">
    <source>
        <dbReference type="ARBA" id="ARBA00023014"/>
    </source>
</evidence>
<dbReference type="InterPro" id="IPR010614">
    <property type="entry name" value="RAD3-like_helicase_DEAD"/>
</dbReference>
<keyword evidence="20" id="KW-0175">Coiled coil</keyword>
<evidence type="ECO:0000256" key="8">
    <source>
        <dbReference type="ARBA" id="ARBA00022806"/>
    </source>
</evidence>
<comment type="cofactor">
    <cofactor evidence="1">
        <name>[4Fe-4S] cluster</name>
        <dbReference type="ChEBI" id="CHEBI:49883"/>
    </cofactor>
</comment>
<keyword evidence="9" id="KW-0067">ATP-binding</keyword>
<dbReference type="InterPro" id="IPR002654">
    <property type="entry name" value="Glyco_trans_25"/>
</dbReference>
<dbReference type="GO" id="GO:0043139">
    <property type="term" value="F:5'-3' DNA helicase activity"/>
    <property type="evidence" value="ECO:0007669"/>
    <property type="project" value="UniProtKB-EC"/>
</dbReference>
<evidence type="ECO:0000256" key="1">
    <source>
        <dbReference type="ARBA" id="ARBA00001966"/>
    </source>
</evidence>